<protein>
    <submittedName>
        <fullName evidence="1">4823_t:CDS:1</fullName>
    </submittedName>
</protein>
<accession>A0A9N9HKY6</accession>
<proteinExistence type="predicted"/>
<feature type="non-terminal residue" evidence="1">
    <location>
        <position position="67"/>
    </location>
</feature>
<keyword evidence="2" id="KW-1185">Reference proteome</keyword>
<sequence length="67" mass="7830">MKSRKEALWKLVDLLEEIFGSSDPTQHDLLNNTTQNTDEGFKNLFSCYEIGKSRLFSIYRQDVNKSE</sequence>
<dbReference type="EMBL" id="CAJVPL010011533">
    <property type="protein sequence ID" value="CAG8684294.1"/>
    <property type="molecule type" value="Genomic_DNA"/>
</dbReference>
<dbReference type="AlphaFoldDB" id="A0A9N9HKY6"/>
<dbReference type="OrthoDB" id="2419899at2759"/>
<reference evidence="1" key="1">
    <citation type="submission" date="2021-06" db="EMBL/GenBank/DDBJ databases">
        <authorList>
            <person name="Kallberg Y."/>
            <person name="Tangrot J."/>
            <person name="Rosling A."/>
        </authorList>
    </citation>
    <scope>NUCLEOTIDE SEQUENCE</scope>
    <source>
        <strain evidence="1">MT106</strain>
    </source>
</reference>
<organism evidence="1 2">
    <name type="scientific">Ambispora gerdemannii</name>
    <dbReference type="NCBI Taxonomy" id="144530"/>
    <lineage>
        <taxon>Eukaryota</taxon>
        <taxon>Fungi</taxon>
        <taxon>Fungi incertae sedis</taxon>
        <taxon>Mucoromycota</taxon>
        <taxon>Glomeromycotina</taxon>
        <taxon>Glomeromycetes</taxon>
        <taxon>Archaeosporales</taxon>
        <taxon>Ambisporaceae</taxon>
        <taxon>Ambispora</taxon>
    </lineage>
</organism>
<comment type="caution">
    <text evidence="1">The sequence shown here is derived from an EMBL/GenBank/DDBJ whole genome shotgun (WGS) entry which is preliminary data.</text>
</comment>
<name>A0A9N9HKY6_9GLOM</name>
<gene>
    <name evidence="1" type="ORF">AGERDE_LOCUS12808</name>
</gene>
<evidence type="ECO:0000313" key="1">
    <source>
        <dbReference type="EMBL" id="CAG8684294.1"/>
    </source>
</evidence>
<evidence type="ECO:0000313" key="2">
    <source>
        <dbReference type="Proteomes" id="UP000789831"/>
    </source>
</evidence>
<dbReference type="Proteomes" id="UP000789831">
    <property type="component" value="Unassembled WGS sequence"/>
</dbReference>